<feature type="region of interest" description="Disordered" evidence="1">
    <location>
        <begin position="252"/>
        <end position="275"/>
    </location>
</feature>
<dbReference type="STRING" id="984487.A0A1E4SH63"/>
<dbReference type="OrthoDB" id="4024111at2759"/>
<feature type="compositionally biased region" description="Polar residues" evidence="1">
    <location>
        <begin position="400"/>
        <end position="409"/>
    </location>
</feature>
<evidence type="ECO:0000313" key="2">
    <source>
        <dbReference type="EMBL" id="ODV78827.1"/>
    </source>
</evidence>
<proteinExistence type="predicted"/>
<dbReference type="RefSeq" id="XP_020063949.1">
    <property type="nucleotide sequence ID" value="XM_020207871.1"/>
</dbReference>
<reference evidence="3" key="1">
    <citation type="submission" date="2016-05" db="EMBL/GenBank/DDBJ databases">
        <title>Comparative genomics of biotechnologically important yeasts.</title>
        <authorList>
            <consortium name="DOE Joint Genome Institute"/>
            <person name="Riley R."/>
            <person name="Haridas S."/>
            <person name="Wolfe K.H."/>
            <person name="Lopes M.R."/>
            <person name="Hittinger C.T."/>
            <person name="Goker M."/>
            <person name="Salamov A."/>
            <person name="Wisecaver J."/>
            <person name="Long T.M."/>
            <person name="Aerts A.L."/>
            <person name="Barry K."/>
            <person name="Choi C."/>
            <person name="Clum A."/>
            <person name="Coughlan A.Y."/>
            <person name="Deshpande S."/>
            <person name="Douglass A.P."/>
            <person name="Hanson S.J."/>
            <person name="Klenk H.-P."/>
            <person name="Labutti K."/>
            <person name="Lapidus A."/>
            <person name="Lindquist E."/>
            <person name="Lipzen A."/>
            <person name="Meier-Kolthoff J.P."/>
            <person name="Ohm R.A."/>
            <person name="Otillar R.P."/>
            <person name="Pangilinan J."/>
            <person name="Peng Y."/>
            <person name="Rokas A."/>
            <person name="Rosa C.A."/>
            <person name="Scheuner C."/>
            <person name="Sibirny A.A."/>
            <person name="Slot J.C."/>
            <person name="Stielow J.B."/>
            <person name="Sun H."/>
            <person name="Kurtzman C.P."/>
            <person name="Blackwell M."/>
            <person name="Grigoriev I.V."/>
            <person name="Jeffries T.W."/>
        </authorList>
    </citation>
    <scope>NUCLEOTIDE SEQUENCE [LARGE SCALE GENOMIC DNA]</scope>
    <source>
        <strain evidence="3">NRRL Y-17324</strain>
    </source>
</reference>
<feature type="compositionally biased region" description="Low complexity" evidence="1">
    <location>
        <begin position="256"/>
        <end position="270"/>
    </location>
</feature>
<organism evidence="2 3">
    <name type="scientific">Suhomyces tanzawaensis NRRL Y-17324</name>
    <dbReference type="NCBI Taxonomy" id="984487"/>
    <lineage>
        <taxon>Eukaryota</taxon>
        <taxon>Fungi</taxon>
        <taxon>Dikarya</taxon>
        <taxon>Ascomycota</taxon>
        <taxon>Saccharomycotina</taxon>
        <taxon>Pichiomycetes</taxon>
        <taxon>Debaryomycetaceae</taxon>
        <taxon>Suhomyces</taxon>
    </lineage>
</organism>
<dbReference type="AlphaFoldDB" id="A0A1E4SH63"/>
<feature type="compositionally biased region" description="Polar residues" evidence="1">
    <location>
        <begin position="567"/>
        <end position="617"/>
    </location>
</feature>
<feature type="compositionally biased region" description="Low complexity" evidence="1">
    <location>
        <begin position="548"/>
        <end position="566"/>
    </location>
</feature>
<keyword evidence="3" id="KW-1185">Reference proteome</keyword>
<feature type="region of interest" description="Disordered" evidence="1">
    <location>
        <begin position="482"/>
        <end position="626"/>
    </location>
</feature>
<feature type="compositionally biased region" description="Polar residues" evidence="1">
    <location>
        <begin position="43"/>
        <end position="52"/>
    </location>
</feature>
<feature type="region of interest" description="Disordered" evidence="1">
    <location>
        <begin position="400"/>
        <end position="428"/>
    </location>
</feature>
<accession>A0A1E4SH63</accession>
<dbReference type="EMBL" id="KV453913">
    <property type="protein sequence ID" value="ODV78827.1"/>
    <property type="molecule type" value="Genomic_DNA"/>
</dbReference>
<feature type="compositionally biased region" description="Polar residues" evidence="1">
    <location>
        <begin position="482"/>
        <end position="495"/>
    </location>
</feature>
<name>A0A1E4SH63_9ASCO</name>
<evidence type="ECO:0000313" key="3">
    <source>
        <dbReference type="Proteomes" id="UP000094285"/>
    </source>
</evidence>
<dbReference type="GeneID" id="30982008"/>
<sequence length="626" mass="68970">MAHLTFRTGDPHNAEQSSTAEHQKHRPAPETPATSIHLPAPNIRTTTSNTAGALNCKTPNPRCRSRDTPSIYLFPFPPIDPFHIYIPSTSDKLYGLHVFTPTTSTVPRLLHGSSTAPPPSSTFLLSSIFLNSSNFLNFLSSTMDFGVSHHDQPILHHLHQDANTTVSPSSFNCTFNTSLELSTPIKKIRNLTIHSPKPSSMYPSLDDIVISPKNEGPGLPSQMARSMLNKGYSKKLTNNVLEELNLRASEISKQISSPPSASSEPLSSQSLRARRNKRYSGIHRSKFNNMDSISTHYAVSSTSYKEPLDHHSIHHSIHNHHHTTAVKSSPIKRVEARRKPSSEPTESHTKRRRTLNGPDEIPNFKPSSNILPLKAPGIPSTAELASSPIRKISPSKKSMNLNSILTSEDTPMDDMLSPEKGKFIKPFPPSSKFRVSSLEQAGVKPTLQPAVTLHKKSSIPTLQKKTSIPQLQKKLSIPSLQKKPSLSNFASSPSAPSYELHKKSSIPTLQRKSSTPSLSPANTPKSSINSQSRQQVSQPRLNKSTTHSTLSSSIPQPSSQIPTSRSASRNLNTHNSQTNPIRLSSSSKSLTGKYTVPQQNTLYDKPTISSSQKSLNKFQRFKDRFN</sequence>
<feature type="region of interest" description="Disordered" evidence="1">
    <location>
        <begin position="1"/>
        <end position="61"/>
    </location>
</feature>
<feature type="region of interest" description="Disordered" evidence="1">
    <location>
        <begin position="316"/>
        <end position="382"/>
    </location>
</feature>
<dbReference type="Proteomes" id="UP000094285">
    <property type="component" value="Unassembled WGS sequence"/>
</dbReference>
<evidence type="ECO:0000256" key="1">
    <source>
        <dbReference type="SAM" id="MobiDB-lite"/>
    </source>
</evidence>
<protein>
    <submittedName>
        <fullName evidence="2">Uncharacterized protein</fullName>
    </submittedName>
</protein>
<gene>
    <name evidence="2" type="ORF">CANTADRAFT_26755</name>
</gene>
<feature type="compositionally biased region" description="Polar residues" evidence="1">
    <location>
        <begin position="505"/>
        <end position="547"/>
    </location>
</feature>
<feature type="compositionally biased region" description="Basic and acidic residues" evidence="1">
    <location>
        <begin position="332"/>
        <end position="348"/>
    </location>
</feature>